<dbReference type="GO" id="GO:0008677">
    <property type="term" value="F:2-dehydropantoate 2-reductase activity"/>
    <property type="evidence" value="ECO:0007669"/>
    <property type="project" value="UniProtKB-EC"/>
</dbReference>
<evidence type="ECO:0000256" key="3">
    <source>
        <dbReference type="ARBA" id="ARBA00013014"/>
    </source>
</evidence>
<comment type="pathway">
    <text evidence="1">Cofactor biosynthesis; (R)-pantothenate biosynthesis; (R)-pantoate from 3-methyl-2-oxobutanoate: step 2/2.</text>
</comment>
<dbReference type="GO" id="GO:0005737">
    <property type="term" value="C:cytoplasm"/>
    <property type="evidence" value="ECO:0007669"/>
    <property type="project" value="TreeGrafter"/>
</dbReference>
<dbReference type="InterPro" id="IPR013332">
    <property type="entry name" value="KPR_N"/>
</dbReference>
<evidence type="ECO:0000256" key="1">
    <source>
        <dbReference type="ARBA" id="ARBA00004994"/>
    </source>
</evidence>
<protein>
    <recommendedName>
        <fullName evidence="4">2-dehydropantoate 2-reductase</fullName>
        <ecNumber evidence="3">1.1.1.169</ecNumber>
    </recommendedName>
    <alternativeName>
        <fullName evidence="8">Ketopantoate reductase</fullName>
    </alternativeName>
</protein>
<dbReference type="Pfam" id="PF02558">
    <property type="entry name" value="ApbA"/>
    <property type="match status" value="1"/>
</dbReference>
<dbReference type="Pfam" id="PF08546">
    <property type="entry name" value="ApbA_C"/>
    <property type="match status" value="1"/>
</dbReference>
<dbReference type="EMBL" id="JAAGAB010000002">
    <property type="protein sequence ID" value="NDV01460.1"/>
    <property type="molecule type" value="Genomic_DNA"/>
</dbReference>
<dbReference type="SUPFAM" id="SSF51735">
    <property type="entry name" value="NAD(P)-binding Rossmann-fold domains"/>
    <property type="match status" value="1"/>
</dbReference>
<dbReference type="EC" id="1.1.1.169" evidence="3"/>
<feature type="domain" description="Ketopantoate reductase C-terminal" evidence="11">
    <location>
        <begin position="206"/>
        <end position="294"/>
    </location>
</feature>
<dbReference type="Proteomes" id="UP000474757">
    <property type="component" value="Unassembled WGS sequence"/>
</dbReference>
<evidence type="ECO:0000259" key="11">
    <source>
        <dbReference type="Pfam" id="PF08546"/>
    </source>
</evidence>
<dbReference type="InterPro" id="IPR036291">
    <property type="entry name" value="NAD(P)-bd_dom_sf"/>
</dbReference>
<dbReference type="InterPro" id="IPR050838">
    <property type="entry name" value="Ketopantoate_reductase"/>
</dbReference>
<evidence type="ECO:0000256" key="9">
    <source>
        <dbReference type="ARBA" id="ARBA00048793"/>
    </source>
</evidence>
<keyword evidence="7" id="KW-0560">Oxidoreductase</keyword>
<evidence type="ECO:0000256" key="6">
    <source>
        <dbReference type="ARBA" id="ARBA00022857"/>
    </source>
</evidence>
<dbReference type="AlphaFoldDB" id="A0A6B2JTT1"/>
<evidence type="ECO:0000313" key="12">
    <source>
        <dbReference type="EMBL" id="NDV01460.1"/>
    </source>
</evidence>
<evidence type="ECO:0000256" key="2">
    <source>
        <dbReference type="ARBA" id="ARBA00007870"/>
    </source>
</evidence>
<evidence type="ECO:0000313" key="13">
    <source>
        <dbReference type="Proteomes" id="UP000474757"/>
    </source>
</evidence>
<proteinExistence type="inferred from homology"/>
<reference evidence="12 13" key="1">
    <citation type="submission" date="2020-02" db="EMBL/GenBank/DDBJ databases">
        <title>Pseudoroseicyclus tamarix, sp. nov., isolated from offshore sediment of a Tamarix chinensis forest.</title>
        <authorList>
            <person name="Gai Y."/>
        </authorList>
    </citation>
    <scope>NUCLEOTIDE SEQUENCE [LARGE SCALE GENOMIC DNA]</scope>
    <source>
        <strain evidence="12 13">CLL3-39</strain>
    </source>
</reference>
<dbReference type="PANTHER" id="PTHR43765:SF2">
    <property type="entry name" value="2-DEHYDROPANTOATE 2-REDUCTASE"/>
    <property type="match status" value="1"/>
</dbReference>
<gene>
    <name evidence="12" type="ORF">GZA08_10835</name>
</gene>
<keyword evidence="5" id="KW-0566">Pantothenate biosynthesis</keyword>
<feature type="domain" description="Ketopantoate reductase N-terminal" evidence="10">
    <location>
        <begin position="3"/>
        <end position="140"/>
    </location>
</feature>
<evidence type="ECO:0000259" key="10">
    <source>
        <dbReference type="Pfam" id="PF02558"/>
    </source>
</evidence>
<keyword evidence="6" id="KW-0521">NADP</keyword>
<accession>A0A6B2JTT1</accession>
<dbReference type="GO" id="GO:0015940">
    <property type="term" value="P:pantothenate biosynthetic process"/>
    <property type="evidence" value="ECO:0007669"/>
    <property type="project" value="UniProtKB-UniPathway"/>
</dbReference>
<evidence type="ECO:0000256" key="7">
    <source>
        <dbReference type="ARBA" id="ARBA00023002"/>
    </source>
</evidence>
<dbReference type="RefSeq" id="WP_163893416.1">
    <property type="nucleotide sequence ID" value="NZ_JAAFYS010000002.1"/>
</dbReference>
<sequence>MRIIIVGIGAVGGTLAGSLALAGQDVAAVARGPMLEALRGKGLTLRTTAGTRQAQMPVFASPAEAGIRPDDTILLCTKTQHTEGALDQLRAAGVEEQPIFCFQNGVENERLALRRFPNIHAVTVMLPADYVTAGEVVAFGAPKLGIFDIGRYPGGTDAADEALIAALQTADFRAWAGESVMASKYGKLLLNLGNIADAALPAGELRDRLQERLVEEGRAVLKSAGIEAADVGKADPRRDEFMKIGEVEGVDRTGSSSTQSLARAAGSIESDFLNGEIALLGRLHGHPAPLNAWAAALGARMVRDGMAPQSVPEDEAEAALAR</sequence>
<comment type="catalytic activity">
    <reaction evidence="9">
        <text>(R)-pantoate + NADP(+) = 2-dehydropantoate + NADPH + H(+)</text>
        <dbReference type="Rhea" id="RHEA:16233"/>
        <dbReference type="ChEBI" id="CHEBI:11561"/>
        <dbReference type="ChEBI" id="CHEBI:15378"/>
        <dbReference type="ChEBI" id="CHEBI:15980"/>
        <dbReference type="ChEBI" id="CHEBI:57783"/>
        <dbReference type="ChEBI" id="CHEBI:58349"/>
        <dbReference type="EC" id="1.1.1.169"/>
    </reaction>
</comment>
<dbReference type="Gene3D" id="1.10.1040.10">
    <property type="entry name" value="N-(1-d-carboxylethyl)-l-norvaline Dehydrogenase, domain 2"/>
    <property type="match status" value="1"/>
</dbReference>
<dbReference type="InterPro" id="IPR008927">
    <property type="entry name" value="6-PGluconate_DH-like_C_sf"/>
</dbReference>
<keyword evidence="13" id="KW-1185">Reference proteome</keyword>
<name>A0A6B2JTT1_9RHOB</name>
<organism evidence="12 13">
    <name type="scientific">Pseudoroseicyclus tamaricis</name>
    <dbReference type="NCBI Taxonomy" id="2705421"/>
    <lineage>
        <taxon>Bacteria</taxon>
        <taxon>Pseudomonadati</taxon>
        <taxon>Pseudomonadota</taxon>
        <taxon>Alphaproteobacteria</taxon>
        <taxon>Rhodobacterales</taxon>
        <taxon>Paracoccaceae</taxon>
        <taxon>Pseudoroseicyclus</taxon>
    </lineage>
</organism>
<evidence type="ECO:0000256" key="5">
    <source>
        <dbReference type="ARBA" id="ARBA00022655"/>
    </source>
</evidence>
<dbReference type="PANTHER" id="PTHR43765">
    <property type="entry name" value="2-DEHYDROPANTOATE 2-REDUCTASE-RELATED"/>
    <property type="match status" value="1"/>
</dbReference>
<dbReference type="Gene3D" id="3.40.50.720">
    <property type="entry name" value="NAD(P)-binding Rossmann-like Domain"/>
    <property type="match status" value="1"/>
</dbReference>
<evidence type="ECO:0000256" key="4">
    <source>
        <dbReference type="ARBA" id="ARBA00019465"/>
    </source>
</evidence>
<comment type="similarity">
    <text evidence="2">Belongs to the ketopantoate reductase family.</text>
</comment>
<dbReference type="InterPro" id="IPR013328">
    <property type="entry name" value="6PGD_dom2"/>
</dbReference>
<dbReference type="SUPFAM" id="SSF48179">
    <property type="entry name" value="6-phosphogluconate dehydrogenase C-terminal domain-like"/>
    <property type="match status" value="1"/>
</dbReference>
<evidence type="ECO:0000256" key="8">
    <source>
        <dbReference type="ARBA" id="ARBA00032024"/>
    </source>
</evidence>
<comment type="caution">
    <text evidence="12">The sequence shown here is derived from an EMBL/GenBank/DDBJ whole genome shotgun (WGS) entry which is preliminary data.</text>
</comment>
<dbReference type="GO" id="GO:0050661">
    <property type="term" value="F:NADP binding"/>
    <property type="evidence" value="ECO:0007669"/>
    <property type="project" value="TreeGrafter"/>
</dbReference>
<dbReference type="UniPathway" id="UPA00028">
    <property type="reaction ID" value="UER00004"/>
</dbReference>
<dbReference type="InterPro" id="IPR013752">
    <property type="entry name" value="KPA_reductase"/>
</dbReference>